<proteinExistence type="inferred from homology"/>
<evidence type="ECO:0000256" key="9">
    <source>
        <dbReference type="ARBA" id="ARBA00022723"/>
    </source>
</evidence>
<dbReference type="PANTHER" id="PTHR12998:SF0">
    <property type="entry name" value="TRNA:M(4)X MODIFICATION ENZYME TRM13 HOMOLOG"/>
    <property type="match status" value="1"/>
</dbReference>
<keyword evidence="8 15" id="KW-0819">tRNA processing</keyword>
<reference evidence="18" key="1">
    <citation type="journal article" date="2020" name="Microb. Genom.">
        <title>Genetic diversity of clinical and environmental Mucorales isolates obtained from an investigation of mucormycosis cases among solid organ transplant recipients.</title>
        <authorList>
            <person name="Nguyen M.H."/>
            <person name="Kaul D."/>
            <person name="Muto C."/>
            <person name="Cheng S.J."/>
            <person name="Richter R.A."/>
            <person name="Bruno V.M."/>
            <person name="Liu G."/>
            <person name="Beyhan S."/>
            <person name="Sundermann A.J."/>
            <person name="Mounaud S."/>
            <person name="Pasculle A.W."/>
            <person name="Nierman W.C."/>
            <person name="Driscoll E."/>
            <person name="Cumbie R."/>
            <person name="Clancy C.J."/>
            <person name="Dupont C.L."/>
        </authorList>
    </citation>
    <scope>NUCLEOTIDE SEQUENCE</scope>
    <source>
        <strain evidence="18">GL11</strain>
    </source>
</reference>
<keyword evidence="9 15" id="KW-0479">Metal-binding</keyword>
<comment type="catalytic activity">
    <reaction evidence="13 15">
        <text>cytidine(4) in tRNA(Gly)(GCC) + S-adenosyl-L-methionine = 2'-O-methylcytidine(4) in tRNA(Gly)(GCC) + S-adenosyl-L-homocysteine + H(+)</text>
        <dbReference type="Rhea" id="RHEA:43192"/>
        <dbReference type="Rhea" id="RHEA-COMP:10399"/>
        <dbReference type="Rhea" id="RHEA-COMP:10400"/>
        <dbReference type="ChEBI" id="CHEBI:15378"/>
        <dbReference type="ChEBI" id="CHEBI:57856"/>
        <dbReference type="ChEBI" id="CHEBI:59789"/>
        <dbReference type="ChEBI" id="CHEBI:74495"/>
        <dbReference type="ChEBI" id="CHEBI:82748"/>
        <dbReference type="EC" id="2.1.1.225"/>
    </reaction>
</comment>
<evidence type="ECO:0000256" key="10">
    <source>
        <dbReference type="ARBA" id="ARBA00022771"/>
    </source>
</evidence>
<keyword evidence="5 15" id="KW-0489">Methyltransferase</keyword>
<evidence type="ECO:0000256" key="15">
    <source>
        <dbReference type="RuleBase" id="RU367103"/>
    </source>
</evidence>
<comment type="function">
    <text evidence="1 15">tRNA methylase which 2'-O-methylates cytidine(4) in tRNA(Pro) and tRNA(Gly)(GCC), and adenosine(4) in tRNA(His).</text>
</comment>
<keyword evidence="10 15" id="KW-0863">Zinc-finger</keyword>
<keyword evidence="19" id="KW-1185">Reference proteome</keyword>
<comment type="catalytic activity">
    <reaction evidence="14 15">
        <text>adenosine(4) in tRNA(His) + S-adenosyl-L-methionine = 2'-O-methyladenosine(4) in tRNA(His) + S-adenosyl-L-homocysteine + H(+)</text>
        <dbReference type="Rhea" id="RHEA:43196"/>
        <dbReference type="Rhea" id="RHEA-COMP:10401"/>
        <dbReference type="Rhea" id="RHEA-COMP:10402"/>
        <dbReference type="ChEBI" id="CHEBI:15378"/>
        <dbReference type="ChEBI" id="CHEBI:57856"/>
        <dbReference type="ChEBI" id="CHEBI:59789"/>
        <dbReference type="ChEBI" id="CHEBI:74411"/>
        <dbReference type="ChEBI" id="CHEBI:74477"/>
        <dbReference type="EC" id="2.1.1.225"/>
    </reaction>
</comment>
<feature type="region of interest" description="Disordered" evidence="16">
    <location>
        <begin position="1"/>
        <end position="24"/>
    </location>
</feature>
<evidence type="ECO:0000256" key="5">
    <source>
        <dbReference type="ARBA" id="ARBA00022603"/>
    </source>
</evidence>
<evidence type="ECO:0000256" key="1">
    <source>
        <dbReference type="ARBA" id="ARBA00002267"/>
    </source>
</evidence>
<gene>
    <name evidence="18" type="ORF">G6F64_005125</name>
</gene>
<dbReference type="InterPro" id="IPR007871">
    <property type="entry name" value="Methyltransferase_TRM13"/>
</dbReference>
<dbReference type="GO" id="GO:0030488">
    <property type="term" value="P:tRNA methylation"/>
    <property type="evidence" value="ECO:0007669"/>
    <property type="project" value="InterPro"/>
</dbReference>
<evidence type="ECO:0000256" key="13">
    <source>
        <dbReference type="ARBA" id="ARBA00048635"/>
    </source>
</evidence>
<keyword evidence="7 15" id="KW-0949">S-adenosyl-L-methionine</keyword>
<feature type="domain" description="CHHC U11-48K-type" evidence="17">
    <location>
        <begin position="69"/>
        <end position="96"/>
    </location>
</feature>
<evidence type="ECO:0000256" key="3">
    <source>
        <dbReference type="ARBA" id="ARBA00012810"/>
    </source>
</evidence>
<dbReference type="AlphaFoldDB" id="A0A9P6XBT1"/>
<comment type="similarity">
    <text evidence="2 15">Belongs to the methyltransferase TRM13 family.</text>
</comment>
<organism evidence="18 19">
    <name type="scientific">Rhizopus oryzae</name>
    <name type="common">Mucormycosis agent</name>
    <name type="synonym">Rhizopus arrhizus var. delemar</name>
    <dbReference type="NCBI Taxonomy" id="64495"/>
    <lineage>
        <taxon>Eukaryota</taxon>
        <taxon>Fungi</taxon>
        <taxon>Fungi incertae sedis</taxon>
        <taxon>Mucoromycota</taxon>
        <taxon>Mucoromycotina</taxon>
        <taxon>Mucoromycetes</taxon>
        <taxon>Mucorales</taxon>
        <taxon>Mucorineae</taxon>
        <taxon>Rhizopodaceae</taxon>
        <taxon>Rhizopus</taxon>
    </lineage>
</organism>
<feature type="compositionally biased region" description="Acidic residues" evidence="16">
    <location>
        <begin position="384"/>
        <end position="402"/>
    </location>
</feature>
<evidence type="ECO:0000313" key="18">
    <source>
        <dbReference type="EMBL" id="KAG1309689.1"/>
    </source>
</evidence>
<keyword evidence="11 15" id="KW-0862">Zinc</keyword>
<evidence type="ECO:0000256" key="11">
    <source>
        <dbReference type="ARBA" id="ARBA00022833"/>
    </source>
</evidence>
<evidence type="ECO:0000256" key="2">
    <source>
        <dbReference type="ARBA" id="ARBA00005265"/>
    </source>
</evidence>
<dbReference type="EMBL" id="JAANQT010000605">
    <property type="protein sequence ID" value="KAG1309689.1"/>
    <property type="molecule type" value="Genomic_DNA"/>
</dbReference>
<protein>
    <recommendedName>
        <fullName evidence="4 15">tRNA:m(4)X modification enzyme TRM13</fullName>
        <ecNumber evidence="3 15">2.1.1.225</ecNumber>
    </recommendedName>
</protein>
<evidence type="ECO:0000256" key="7">
    <source>
        <dbReference type="ARBA" id="ARBA00022691"/>
    </source>
</evidence>
<evidence type="ECO:0000256" key="8">
    <source>
        <dbReference type="ARBA" id="ARBA00022694"/>
    </source>
</evidence>
<sequence length="467" mass="53845">MPKESVEKRTKLKTNQPSELPPVPNKPQQCHFFVARKRRYCNLPAKKLQKYCGEHMTQDPENQVSNLKRIPCPYDNSHTVFEKDLKVHLEKRCNSRPRGLPVCHSLNINCTLPLSKEELDFQKSIYSHQKMHVQPWLARVQLKLLTRQELESIYDKVSTAYDKFVQPIETEILKHVAVEQKRAEVQWTKHLDQQSSLIGHMEQNGMLQDKSAILVEFGAGKGELSSWVKKAIQEENGESTFVLVDRKNVRNKVDPSLVGHSEQKSTVQRLLMDIKDLELAKVECIANNEKKVVAFSKHLCGCATDITLKCLMNYVEHERSLGRSEPIAGIVIAMCCHQLCRYEMYPNTEYLESIDMNKTEFERMCKISSWGISGEREKQKKNDEEDEHGDLEEEGDEGDEDRDQTANHFTGLDRVQREKIGYQCKRVLDTGRVKFLEKYGFNAKLVYYVDPATSLENCALIATPKKN</sequence>
<evidence type="ECO:0000256" key="12">
    <source>
        <dbReference type="ARBA" id="ARBA00048165"/>
    </source>
</evidence>
<dbReference type="GO" id="GO:0106050">
    <property type="term" value="F:tRNA 2'-O-methyltransferase activity"/>
    <property type="evidence" value="ECO:0007669"/>
    <property type="project" value="UniProtKB-UniRule"/>
</dbReference>
<dbReference type="EC" id="2.1.1.225" evidence="3 15"/>
<dbReference type="Pfam" id="PF05253">
    <property type="entry name" value="zf-U11-48K"/>
    <property type="match status" value="1"/>
</dbReference>
<dbReference type="GO" id="GO:0008270">
    <property type="term" value="F:zinc ion binding"/>
    <property type="evidence" value="ECO:0007669"/>
    <property type="project" value="UniProtKB-KW"/>
</dbReference>
<dbReference type="PANTHER" id="PTHR12998">
    <property type="entry name" value="TRNA:M(4)X MODIFICATION ENZYME TRM13 HOMOLOG"/>
    <property type="match status" value="1"/>
</dbReference>
<dbReference type="InterPro" id="IPR039044">
    <property type="entry name" value="Trm13"/>
</dbReference>
<dbReference type="PROSITE" id="PS51800">
    <property type="entry name" value="ZF_CHHC_U11_48K"/>
    <property type="match status" value="1"/>
</dbReference>
<evidence type="ECO:0000256" key="16">
    <source>
        <dbReference type="SAM" id="MobiDB-lite"/>
    </source>
</evidence>
<evidence type="ECO:0000256" key="4">
    <source>
        <dbReference type="ARBA" id="ARBA00015883"/>
    </source>
</evidence>
<dbReference type="Proteomes" id="UP000716291">
    <property type="component" value="Unassembled WGS sequence"/>
</dbReference>
<comment type="caution">
    <text evidence="18">The sequence shown here is derived from an EMBL/GenBank/DDBJ whole genome shotgun (WGS) entry which is preliminary data.</text>
</comment>
<evidence type="ECO:0000256" key="6">
    <source>
        <dbReference type="ARBA" id="ARBA00022679"/>
    </source>
</evidence>
<comment type="catalytic activity">
    <reaction evidence="12 15">
        <text>cytidine(4) in tRNA(Pro) + S-adenosyl-L-methionine = 2'-O-methylcytidine(4) in tRNA(Pro) + S-adenosyl-L-homocysteine + H(+)</text>
        <dbReference type="Rhea" id="RHEA:32767"/>
        <dbReference type="Rhea" id="RHEA-COMP:10397"/>
        <dbReference type="Rhea" id="RHEA-COMP:10398"/>
        <dbReference type="ChEBI" id="CHEBI:15378"/>
        <dbReference type="ChEBI" id="CHEBI:57856"/>
        <dbReference type="ChEBI" id="CHEBI:59789"/>
        <dbReference type="ChEBI" id="CHEBI:74495"/>
        <dbReference type="ChEBI" id="CHEBI:82748"/>
        <dbReference type="EC" id="2.1.1.225"/>
    </reaction>
</comment>
<evidence type="ECO:0000313" key="19">
    <source>
        <dbReference type="Proteomes" id="UP000716291"/>
    </source>
</evidence>
<dbReference type="Pfam" id="PF05206">
    <property type="entry name" value="TRM13"/>
    <property type="match status" value="1"/>
</dbReference>
<keyword evidence="6 15" id="KW-0808">Transferase</keyword>
<dbReference type="Pfam" id="PF11722">
    <property type="entry name" value="zf-TRM13_CCCH"/>
    <property type="match status" value="1"/>
</dbReference>
<evidence type="ECO:0000259" key="17">
    <source>
        <dbReference type="PROSITE" id="PS51800"/>
    </source>
</evidence>
<dbReference type="InterPro" id="IPR021721">
    <property type="entry name" value="Znf_CCCH-type_TRM13"/>
</dbReference>
<evidence type="ECO:0000256" key="14">
    <source>
        <dbReference type="ARBA" id="ARBA00049393"/>
    </source>
</evidence>
<accession>A0A9P6XBT1</accession>
<feature type="region of interest" description="Disordered" evidence="16">
    <location>
        <begin position="376"/>
        <end position="410"/>
    </location>
</feature>
<name>A0A9P6XBT1_RHIOR</name>
<dbReference type="InterPro" id="IPR022776">
    <property type="entry name" value="TRM13/UPF0224_CHHC_Znf_dom"/>
</dbReference>